<gene>
    <name evidence="12" type="ORF">L484_015250</name>
</gene>
<dbReference type="PANTHER" id="PTHR14363">
    <property type="entry name" value="HEPARANASE-RELATED"/>
    <property type="match status" value="1"/>
</dbReference>
<dbReference type="GO" id="GO:0004566">
    <property type="term" value="F:beta-glucuronidase activity"/>
    <property type="evidence" value="ECO:0007669"/>
    <property type="project" value="TreeGrafter"/>
</dbReference>
<keyword evidence="13" id="KW-1185">Reference proteome</keyword>
<dbReference type="GO" id="GO:0009505">
    <property type="term" value="C:plant-type cell wall"/>
    <property type="evidence" value="ECO:0007669"/>
    <property type="project" value="TreeGrafter"/>
</dbReference>
<evidence type="ECO:0000256" key="6">
    <source>
        <dbReference type="ARBA" id="ARBA00023136"/>
    </source>
</evidence>
<comment type="similarity">
    <text evidence="2">Belongs to the glycosyl hydrolase 79 family.</text>
</comment>
<organism evidence="12 13">
    <name type="scientific">Morus notabilis</name>
    <dbReference type="NCBI Taxonomy" id="981085"/>
    <lineage>
        <taxon>Eukaryota</taxon>
        <taxon>Viridiplantae</taxon>
        <taxon>Streptophyta</taxon>
        <taxon>Embryophyta</taxon>
        <taxon>Tracheophyta</taxon>
        <taxon>Spermatophyta</taxon>
        <taxon>Magnoliopsida</taxon>
        <taxon>eudicotyledons</taxon>
        <taxon>Gunneridae</taxon>
        <taxon>Pentapetalae</taxon>
        <taxon>rosids</taxon>
        <taxon>fabids</taxon>
        <taxon>Rosales</taxon>
        <taxon>Moraceae</taxon>
        <taxon>Moreae</taxon>
        <taxon>Morus</taxon>
    </lineage>
</organism>
<comment type="subcellular location">
    <subcellularLocation>
        <location evidence="9">Lysosome membrane</location>
        <topology evidence="9">Peripheral membrane protein</topology>
    </subcellularLocation>
    <subcellularLocation>
        <location evidence="1">Secreted</location>
    </subcellularLocation>
</comment>
<name>W9S5C5_9ROSA</name>
<evidence type="ECO:0000256" key="5">
    <source>
        <dbReference type="ARBA" id="ARBA00022801"/>
    </source>
</evidence>
<dbReference type="Proteomes" id="UP000030645">
    <property type="component" value="Unassembled WGS sequence"/>
</dbReference>
<comment type="function">
    <text evidence="10">Endoglycosidase which is a cell surface and extracellular matrix-degrading enzyme. Cleaves heparan sulfate proteoglycans (HSPGs) into heparan sulfate side chains and core proteoglycans.</text>
</comment>
<evidence type="ECO:0000256" key="2">
    <source>
        <dbReference type="ARBA" id="ARBA00009800"/>
    </source>
</evidence>
<evidence type="ECO:0000256" key="1">
    <source>
        <dbReference type="ARBA" id="ARBA00004613"/>
    </source>
</evidence>
<evidence type="ECO:0000256" key="7">
    <source>
        <dbReference type="ARBA" id="ARBA00023180"/>
    </source>
</evidence>
<feature type="chain" id="PRO_5004929173" evidence="11">
    <location>
        <begin position="20"/>
        <end position="524"/>
    </location>
</feature>
<dbReference type="GO" id="GO:0005576">
    <property type="term" value="C:extracellular region"/>
    <property type="evidence" value="ECO:0007669"/>
    <property type="project" value="UniProtKB-SubCell"/>
</dbReference>
<keyword evidence="3" id="KW-0964">Secreted</keyword>
<dbReference type="eggNOG" id="ENOG502QQST">
    <property type="taxonomic scope" value="Eukaryota"/>
</dbReference>
<evidence type="ECO:0000313" key="12">
    <source>
        <dbReference type="EMBL" id="EXC11030.1"/>
    </source>
</evidence>
<dbReference type="EMBL" id="KE345665">
    <property type="protein sequence ID" value="EXC11030.1"/>
    <property type="molecule type" value="Genomic_DNA"/>
</dbReference>
<accession>W9S5C5</accession>
<dbReference type="InterPro" id="IPR005199">
    <property type="entry name" value="Glyco_hydro_79"/>
</dbReference>
<proteinExistence type="inferred from homology"/>
<dbReference type="STRING" id="981085.W9S5C5"/>
<evidence type="ECO:0000256" key="10">
    <source>
        <dbReference type="ARBA" id="ARBA00055929"/>
    </source>
</evidence>
<keyword evidence="6" id="KW-0472">Membrane</keyword>
<dbReference type="AlphaFoldDB" id="W9S5C5"/>
<evidence type="ECO:0000256" key="11">
    <source>
        <dbReference type="SAM" id="SignalP"/>
    </source>
</evidence>
<evidence type="ECO:0000256" key="9">
    <source>
        <dbReference type="ARBA" id="ARBA00023765"/>
    </source>
</evidence>
<dbReference type="Pfam" id="PF03662">
    <property type="entry name" value="Glyco_hydro_79n"/>
    <property type="match status" value="1"/>
</dbReference>
<protein>
    <submittedName>
        <fullName evidence="12">Heparanase-like protein 1</fullName>
    </submittedName>
</protein>
<dbReference type="FunFam" id="3.20.20.80:FF:000023">
    <property type="entry name" value="heparanase-like protein 3"/>
    <property type="match status" value="1"/>
</dbReference>
<keyword evidence="8" id="KW-0458">Lysosome</keyword>
<keyword evidence="7" id="KW-0325">Glycoprotein</keyword>
<evidence type="ECO:0000313" key="13">
    <source>
        <dbReference type="Proteomes" id="UP000030645"/>
    </source>
</evidence>
<dbReference type="Gene3D" id="3.20.20.80">
    <property type="entry name" value="Glycosidases"/>
    <property type="match status" value="1"/>
</dbReference>
<dbReference type="InterPro" id="IPR017853">
    <property type="entry name" value="GH"/>
</dbReference>
<evidence type="ECO:0000256" key="8">
    <source>
        <dbReference type="ARBA" id="ARBA00023228"/>
    </source>
</evidence>
<sequence length="524" mass="59013">MDFRLFLFLFLTSLPAIFAQLQDTADANIVVDGTERAAEVDENFICATMDWWPHDKCNYNQCPWGYTSAINLNLSHPLLTKAIQAFKPLRIRVGGSLQDRVLYDLEGLKLRCHPFRKEKGGLFGFSRGCLRMSRWDELNLFFNKTGAIVTFGLNALYGRHVIDKTAWGGDWDSSNAYEFVKYTVSKGHKIDSWEFGNELCGSGVEAKVSAEQYGKDLIKLRKIIDELYEKSVEKPTLVAPGGFYEKKWFSKLLQVTGDDPNLVRKILSPHSLNKTAATLIDLEQTRKQHGPWAKSWVGESGGAFNSGGRNVSDTFVDSFWYLDQLGMAAKYNTKVYCRQSLIGGNYGLLDRDTFVPNPDYYSALLWNRLMGGGVLAVERNASPFLRIYAHCSRGRPGITLLLINLSNQTEFILNVENGLGRLHAIRTTNHRQSSIVRGVKRAVSWVGQKTSDRPLHREEYHLTPANGRLRSKTMLLNGTPLELTKDGNIPKLEPAFTDVNSPISITLRSIKFIALPNFDAPACW</sequence>
<keyword evidence="4 11" id="KW-0732">Signal</keyword>
<dbReference type="PANTHER" id="PTHR14363:SF21">
    <property type="entry name" value="HEPARANASE-LIKE PROTEIN 1"/>
    <property type="match status" value="1"/>
</dbReference>
<feature type="signal peptide" evidence="11">
    <location>
        <begin position="1"/>
        <end position="19"/>
    </location>
</feature>
<reference evidence="13" key="1">
    <citation type="submission" date="2013-01" db="EMBL/GenBank/DDBJ databases">
        <title>Draft Genome Sequence of a Mulberry Tree, Morus notabilis C.K. Schneid.</title>
        <authorList>
            <person name="He N."/>
            <person name="Zhao S."/>
        </authorList>
    </citation>
    <scope>NUCLEOTIDE SEQUENCE</scope>
</reference>
<evidence type="ECO:0000256" key="3">
    <source>
        <dbReference type="ARBA" id="ARBA00022525"/>
    </source>
</evidence>
<dbReference type="GO" id="GO:0005765">
    <property type="term" value="C:lysosomal membrane"/>
    <property type="evidence" value="ECO:0007669"/>
    <property type="project" value="UniProtKB-SubCell"/>
</dbReference>
<evidence type="ECO:0000256" key="4">
    <source>
        <dbReference type="ARBA" id="ARBA00022729"/>
    </source>
</evidence>
<dbReference type="SUPFAM" id="SSF51445">
    <property type="entry name" value="(Trans)glycosidases"/>
    <property type="match status" value="1"/>
</dbReference>
<keyword evidence="5" id="KW-0378">Hydrolase</keyword>